<dbReference type="Proteomes" id="UP001055439">
    <property type="component" value="Chromosome 4"/>
</dbReference>
<keyword evidence="2" id="KW-0479">Metal-binding</keyword>
<dbReference type="Pfam" id="PF01412">
    <property type="entry name" value="ArfGap"/>
    <property type="match status" value="1"/>
</dbReference>
<evidence type="ECO:0000256" key="2">
    <source>
        <dbReference type="ARBA" id="ARBA00022723"/>
    </source>
</evidence>
<dbReference type="SUPFAM" id="SSF103657">
    <property type="entry name" value="BAR/IMD domain-like"/>
    <property type="match status" value="1"/>
</dbReference>
<dbReference type="SMART" id="SM00248">
    <property type="entry name" value="ANK"/>
    <property type="match status" value="3"/>
</dbReference>
<sequence length="816" mass="91364">MYFAKLDDSPMFRKQIQSLEESAESLRERCLKFYKGCRKYTEGLGEGYDGDIAFASSLEMFGGGHNDPISVAFGGPVMTKFTIALREIGTYKEVLRSQDARKRFDKASLLYDQAREKYLALKKGTKSDITTVLEDELHGARSSFEQARFDLVTALSNIEAKKRYELLEAVSGTMDAHLRYFKQGYELLHQMEPYIHQVLAYAQQSRERSSYEQAALIERMQEFKRQIDRESRWSANGSNDSPNGDGIQAIGRSSHKMIEAVMQTAAKGKVQTIRQGYLSKRSSNLRGDWKRRFFVLDSRGMLYYYRKQWSRSSGGHHPNQRGHNSSEHGPGLLSRWFSSHYHGGVHDEKCVARHTVNLLTSTIKVDADQSDLRFCFRIISPTKNYTLQAESAMDQMDWIEKITGVIASLLSSQSPEQHLLTSPMSGGHHRAASESSSFGSSCDLDHLANEESSLEKSSISGHFDCSIRSSQQYRFNSKHEKPIDVLRKVCGNDICADCGAPEPDWASLNLGILLCIECSGVHRNLGVHISKVRSLTLDVRVWEPSVINLFQSLGNAFANSIWEESFPSTSNGQCENVSSFCIVDKTRGYYCINKPKHSDPITVKEKFIQAKYVEKLFVHKTAADQLSVAQQMWESVRANDMKVVYHHIVASNADVNIIYGKASINSSLTLAKAMLLHDQPTAVVDYSSSCLLGDSLQKSSTVSSFSSVGTSDNINEVDDCFEGFTLLHLACLTSDMAMVELLLQYGANVYSIDLKGRTPLHHCILRGKHLFAKLLLTRGADPHATDEDGKTAVQYAIEAGNLEDEEIIVLLGDPNR</sequence>
<dbReference type="InterPro" id="IPR001849">
    <property type="entry name" value="PH_domain"/>
</dbReference>
<dbReference type="PANTHER" id="PTHR23180:SF160">
    <property type="entry name" value="ADP-RIBOSYLATION FACTOR GTPASE-ACTIVATING PROTEIN EFFECTOR PROTEIN 1"/>
    <property type="match status" value="1"/>
</dbReference>
<evidence type="ECO:0000256" key="9">
    <source>
        <dbReference type="SAM" id="MobiDB-lite"/>
    </source>
</evidence>
<dbReference type="InterPro" id="IPR011993">
    <property type="entry name" value="PH-like_dom_sf"/>
</dbReference>
<evidence type="ECO:0000313" key="12">
    <source>
        <dbReference type="EMBL" id="URD94558.1"/>
    </source>
</evidence>
<dbReference type="Gene3D" id="2.30.29.30">
    <property type="entry name" value="Pleckstrin-homology domain (PH domain)/Phosphotyrosine-binding domain (PTB)"/>
    <property type="match status" value="1"/>
</dbReference>
<evidence type="ECO:0000256" key="8">
    <source>
        <dbReference type="PROSITE-ProRule" id="PRU00288"/>
    </source>
</evidence>
<feature type="repeat" description="ANK" evidence="7">
    <location>
        <begin position="722"/>
        <end position="754"/>
    </location>
</feature>
<dbReference type="Pfam" id="PF00169">
    <property type="entry name" value="PH"/>
    <property type="match status" value="1"/>
</dbReference>
<dbReference type="InterPro" id="IPR038508">
    <property type="entry name" value="ArfGAP_dom_sf"/>
</dbReference>
<keyword evidence="13" id="KW-1185">Reference proteome</keyword>
<keyword evidence="1" id="KW-0343">GTPase activation</keyword>
<dbReference type="GO" id="GO:0005096">
    <property type="term" value="F:GTPase activator activity"/>
    <property type="evidence" value="ECO:0007669"/>
    <property type="project" value="UniProtKB-KW"/>
</dbReference>
<evidence type="ECO:0000259" key="11">
    <source>
        <dbReference type="PROSITE" id="PS50115"/>
    </source>
</evidence>
<dbReference type="InterPro" id="IPR001164">
    <property type="entry name" value="ArfGAP_dom"/>
</dbReference>
<feature type="domain" description="Arf-GAP" evidence="11">
    <location>
        <begin position="480"/>
        <end position="625"/>
    </location>
</feature>
<dbReference type="GO" id="GO:0005737">
    <property type="term" value="C:cytoplasm"/>
    <property type="evidence" value="ECO:0007669"/>
    <property type="project" value="InterPro"/>
</dbReference>
<feature type="region of interest" description="Disordered" evidence="9">
    <location>
        <begin position="417"/>
        <end position="436"/>
    </location>
</feature>
<dbReference type="PANTHER" id="PTHR23180">
    <property type="entry name" value="CENTAURIN/ARF"/>
    <property type="match status" value="1"/>
</dbReference>
<keyword evidence="3" id="KW-0677">Repeat</keyword>
<dbReference type="PRINTS" id="PR00405">
    <property type="entry name" value="REVINTRACTNG"/>
</dbReference>
<gene>
    <name evidence="12" type="ORF">MUK42_32500</name>
</gene>
<organism evidence="12 13">
    <name type="scientific">Musa troglodytarum</name>
    <name type="common">fe'i banana</name>
    <dbReference type="NCBI Taxonomy" id="320322"/>
    <lineage>
        <taxon>Eukaryota</taxon>
        <taxon>Viridiplantae</taxon>
        <taxon>Streptophyta</taxon>
        <taxon>Embryophyta</taxon>
        <taxon>Tracheophyta</taxon>
        <taxon>Spermatophyta</taxon>
        <taxon>Magnoliopsida</taxon>
        <taxon>Liliopsida</taxon>
        <taxon>Zingiberales</taxon>
        <taxon>Musaceae</taxon>
        <taxon>Musa</taxon>
    </lineage>
</organism>
<name>A0A9E7JV56_9LILI</name>
<proteinExistence type="predicted"/>
<dbReference type="InterPro" id="IPR035670">
    <property type="entry name" value="AGD1/2/3/4_BAR_plant"/>
</dbReference>
<keyword evidence="4 8" id="KW-0863">Zinc-finger</keyword>
<dbReference type="SUPFAM" id="SSF50729">
    <property type="entry name" value="PH domain-like"/>
    <property type="match status" value="1"/>
</dbReference>
<dbReference type="Pfam" id="PF12796">
    <property type="entry name" value="Ank_2"/>
    <property type="match status" value="1"/>
</dbReference>
<evidence type="ECO:0000259" key="10">
    <source>
        <dbReference type="PROSITE" id="PS50003"/>
    </source>
</evidence>
<dbReference type="PROSITE" id="PS50003">
    <property type="entry name" value="PH_DOMAIN"/>
    <property type="match status" value="1"/>
</dbReference>
<evidence type="ECO:0000256" key="6">
    <source>
        <dbReference type="ARBA" id="ARBA00023054"/>
    </source>
</evidence>
<dbReference type="Gene3D" id="1.25.40.20">
    <property type="entry name" value="Ankyrin repeat-containing domain"/>
    <property type="match status" value="1"/>
</dbReference>
<dbReference type="EMBL" id="CP097506">
    <property type="protein sequence ID" value="URD94558.1"/>
    <property type="molecule type" value="Genomic_DNA"/>
</dbReference>
<feature type="repeat" description="ANK" evidence="7">
    <location>
        <begin position="755"/>
        <end position="787"/>
    </location>
</feature>
<dbReference type="InterPro" id="IPR036770">
    <property type="entry name" value="Ankyrin_rpt-contain_sf"/>
</dbReference>
<keyword evidence="7" id="KW-0040">ANK repeat</keyword>
<accession>A0A9E7JV56</accession>
<dbReference type="SUPFAM" id="SSF48403">
    <property type="entry name" value="Ankyrin repeat"/>
    <property type="match status" value="1"/>
</dbReference>
<dbReference type="CDD" id="cd07606">
    <property type="entry name" value="BAR_SFC_plant"/>
    <property type="match status" value="1"/>
</dbReference>
<dbReference type="InterPro" id="IPR045258">
    <property type="entry name" value="ACAP1/2/3-like"/>
</dbReference>
<dbReference type="InterPro" id="IPR002110">
    <property type="entry name" value="Ankyrin_rpt"/>
</dbReference>
<dbReference type="PROSITE" id="PS50297">
    <property type="entry name" value="ANK_REP_REGION"/>
    <property type="match status" value="2"/>
</dbReference>
<dbReference type="SMART" id="SM00721">
    <property type="entry name" value="BAR"/>
    <property type="match status" value="1"/>
</dbReference>
<evidence type="ECO:0000256" key="5">
    <source>
        <dbReference type="ARBA" id="ARBA00022833"/>
    </source>
</evidence>
<protein>
    <submittedName>
        <fullName evidence="12">ADP-ribosylation factor GTPase-activating protein</fullName>
    </submittedName>
</protein>
<dbReference type="PROSITE" id="PS50088">
    <property type="entry name" value="ANK_REPEAT"/>
    <property type="match status" value="2"/>
</dbReference>
<dbReference type="CDD" id="cd08204">
    <property type="entry name" value="ArfGap"/>
    <property type="match status" value="1"/>
</dbReference>
<dbReference type="PROSITE" id="PS50115">
    <property type="entry name" value="ARFGAP"/>
    <property type="match status" value="1"/>
</dbReference>
<feature type="domain" description="PH" evidence="10">
    <location>
        <begin position="271"/>
        <end position="407"/>
    </location>
</feature>
<dbReference type="OrthoDB" id="194358at2759"/>
<keyword evidence="5" id="KW-0862">Zinc</keyword>
<evidence type="ECO:0000256" key="7">
    <source>
        <dbReference type="PROSITE-ProRule" id="PRU00023"/>
    </source>
</evidence>
<keyword evidence="6" id="KW-0175">Coiled coil</keyword>
<evidence type="ECO:0000256" key="4">
    <source>
        <dbReference type="ARBA" id="ARBA00022771"/>
    </source>
</evidence>
<dbReference type="Pfam" id="PF16746">
    <property type="entry name" value="BAR_3"/>
    <property type="match status" value="1"/>
</dbReference>
<dbReference type="CDD" id="cd13250">
    <property type="entry name" value="PH_ACAP"/>
    <property type="match status" value="1"/>
</dbReference>
<dbReference type="Gene3D" id="1.20.1270.60">
    <property type="entry name" value="Arfaptin homology (AH) domain/BAR domain"/>
    <property type="match status" value="2"/>
</dbReference>
<evidence type="ECO:0000256" key="3">
    <source>
        <dbReference type="ARBA" id="ARBA00022737"/>
    </source>
</evidence>
<dbReference type="AlphaFoldDB" id="A0A9E7JV56"/>
<dbReference type="GO" id="GO:0008270">
    <property type="term" value="F:zinc ion binding"/>
    <property type="evidence" value="ECO:0007669"/>
    <property type="project" value="UniProtKB-KW"/>
</dbReference>
<dbReference type="SUPFAM" id="SSF57863">
    <property type="entry name" value="ArfGap/RecO-like zinc finger"/>
    <property type="match status" value="1"/>
</dbReference>
<evidence type="ECO:0000256" key="1">
    <source>
        <dbReference type="ARBA" id="ARBA00022468"/>
    </source>
</evidence>
<dbReference type="InterPro" id="IPR004148">
    <property type="entry name" value="BAR_dom"/>
</dbReference>
<dbReference type="SMART" id="SM00105">
    <property type="entry name" value="ArfGap"/>
    <property type="match status" value="1"/>
</dbReference>
<dbReference type="InterPro" id="IPR027267">
    <property type="entry name" value="AH/BAR_dom_sf"/>
</dbReference>
<dbReference type="FunFam" id="1.10.220.150:FF:000019">
    <property type="entry name" value="ADP-ribosylation factor GTPase-activating protein AGD1"/>
    <property type="match status" value="1"/>
</dbReference>
<dbReference type="Gene3D" id="1.10.220.150">
    <property type="entry name" value="Arf GTPase activating protein"/>
    <property type="match status" value="1"/>
</dbReference>
<dbReference type="SMART" id="SM00233">
    <property type="entry name" value="PH"/>
    <property type="match status" value="1"/>
</dbReference>
<dbReference type="InterPro" id="IPR037278">
    <property type="entry name" value="ARFGAP/RecO"/>
</dbReference>
<evidence type="ECO:0000313" key="13">
    <source>
        <dbReference type="Proteomes" id="UP001055439"/>
    </source>
</evidence>
<reference evidence="12" key="1">
    <citation type="submission" date="2022-05" db="EMBL/GenBank/DDBJ databases">
        <title>The Musa troglodytarum L. genome provides insights into the mechanism of non-climacteric behaviour and enrichment of carotenoids.</title>
        <authorList>
            <person name="Wang J."/>
        </authorList>
    </citation>
    <scope>NUCLEOTIDE SEQUENCE</scope>
    <source>
        <tissue evidence="12">Leaf</tissue>
    </source>
</reference>